<organism evidence="7 8">
    <name type="scientific">Polychaeton citri CBS 116435</name>
    <dbReference type="NCBI Taxonomy" id="1314669"/>
    <lineage>
        <taxon>Eukaryota</taxon>
        <taxon>Fungi</taxon>
        <taxon>Dikarya</taxon>
        <taxon>Ascomycota</taxon>
        <taxon>Pezizomycotina</taxon>
        <taxon>Dothideomycetes</taxon>
        <taxon>Dothideomycetidae</taxon>
        <taxon>Capnodiales</taxon>
        <taxon>Capnodiaceae</taxon>
        <taxon>Polychaeton</taxon>
    </lineage>
</organism>
<feature type="domain" description="Sec39" evidence="6">
    <location>
        <begin position="13"/>
        <end position="825"/>
    </location>
</feature>
<proteinExistence type="predicted"/>
<keyword evidence="8" id="KW-1185">Reference proteome</keyword>
<reference evidence="7" key="1">
    <citation type="journal article" date="2020" name="Stud. Mycol.">
        <title>101 Dothideomycetes genomes: a test case for predicting lifestyles and emergence of pathogens.</title>
        <authorList>
            <person name="Haridas S."/>
            <person name="Albert R."/>
            <person name="Binder M."/>
            <person name="Bloem J."/>
            <person name="Labutti K."/>
            <person name="Salamov A."/>
            <person name="Andreopoulos B."/>
            <person name="Baker S."/>
            <person name="Barry K."/>
            <person name="Bills G."/>
            <person name="Bluhm B."/>
            <person name="Cannon C."/>
            <person name="Castanera R."/>
            <person name="Culley D."/>
            <person name="Daum C."/>
            <person name="Ezra D."/>
            <person name="Gonzalez J."/>
            <person name="Henrissat B."/>
            <person name="Kuo A."/>
            <person name="Liang C."/>
            <person name="Lipzen A."/>
            <person name="Lutzoni F."/>
            <person name="Magnuson J."/>
            <person name="Mondo S."/>
            <person name="Nolan M."/>
            <person name="Ohm R."/>
            <person name="Pangilinan J."/>
            <person name="Park H.-J."/>
            <person name="Ramirez L."/>
            <person name="Alfaro M."/>
            <person name="Sun H."/>
            <person name="Tritt A."/>
            <person name="Yoshinaga Y."/>
            <person name="Zwiers L.-H."/>
            <person name="Turgeon B."/>
            <person name="Goodwin S."/>
            <person name="Spatafora J."/>
            <person name="Crous P."/>
            <person name="Grigoriev I."/>
        </authorList>
    </citation>
    <scope>NUCLEOTIDE SEQUENCE</scope>
    <source>
        <strain evidence="7">CBS 116435</strain>
    </source>
</reference>
<dbReference type="Pfam" id="PF08314">
    <property type="entry name" value="Sec39"/>
    <property type="match status" value="1"/>
</dbReference>
<evidence type="ECO:0000256" key="1">
    <source>
        <dbReference type="ARBA" id="ARBA00004240"/>
    </source>
</evidence>
<feature type="region of interest" description="Disordered" evidence="5">
    <location>
        <begin position="236"/>
        <end position="256"/>
    </location>
</feature>
<feature type="region of interest" description="Disordered" evidence="5">
    <location>
        <begin position="896"/>
        <end position="943"/>
    </location>
</feature>
<dbReference type="PANTHER" id="PTHR40787:SF3">
    <property type="entry name" value="PROTEIN TRANSPORT PROTEIN SEC39"/>
    <property type="match status" value="1"/>
</dbReference>
<comment type="caution">
    <text evidence="7">The sequence shown here is derived from an EMBL/GenBank/DDBJ whole genome shotgun (WGS) entry which is preliminary data.</text>
</comment>
<sequence>MDFKELSAAKCTLLTVHFATESNIKALHSFTPARPDALSTELVLRILLTYLPESLAPAEYTNYIDEVSSRLYLNVDREDVAIDTSPVRDFSDAQAEKKVSKLHLMEILPPDFPPHAPKDILTRFLCHRAYRIDEETGMLNLIPALVEPFISRNPYLRTWYLSVVIPILRLEFEYYPEEVQGEIGLTQFEKLEGKEGINFLLGKTDKRTRQHDPDEHHIGRDIKGLIGPWMYGHTERERRKAGEPSSRPTTGDDSVEGTLAKRVRKISLSGVHEHDKTGHDWEFLYQWLVNQARLDFLQVTAAIEEWDGPGDIDLGGFVEYVSSYLDEDTQGKLELQYAQAAFAACYAVEADTETTIRGAHGVLARLAELLDFIPPPDLASSVESLPKVERHATKLEESQTVKDLMPSALLQPEHPLTTPRLETYMLLQMMVYSAYQFSGLGRPISIVNVAKLHFHATAAEQLGVLQSILRGLAKGGKREDSEWTALKGRLIWLWNWGIMDDQSSEEGAGVLGKINRHKFDEEMLQLFIDTSSYQLAHGMLSTAGGSSLPHASSERVILGKALEAYDSASNGNRTRGGVKKANDIINAFKPQFSASHQFQQVEALIKATHSISFYSLTLQHGVPFQPVNIRVSQDPLNLLSKVIEQNPRSYTKLDDLISIAEDLVAAGLPRKEDAGSEEEDSATHSFEQRLKDAGRRVTLMATESALREDDFETAYSYIVNRLAPSPSDIAEPVNQPQTHRRTISKGTVTGEEDDISWRAALLAGRYRPAAASPPTVRRLEQRTELLSLALLLAPTSALTEILAVWRRCEEETSALQAEQNRAEEEFDDQADKRNPGVLPGTFRVEGTQPDLILNQKRREIGRSNGKDGGGGEVPVSMFDLTRNAARAFSRGAFTSRGAASGVAPHTDTGKSEDITASTGSLRSLGSGSAEDGADSQQRLRKRDMVANAASGALASGLGWVLGASPVNKEDTERS</sequence>
<feature type="region of interest" description="Disordered" evidence="5">
    <location>
        <begin position="670"/>
        <end position="689"/>
    </location>
</feature>
<keyword evidence="4" id="KW-0653">Protein transport</keyword>
<keyword evidence="2" id="KW-0813">Transport</keyword>
<dbReference type="OrthoDB" id="3434013at2759"/>
<accession>A0A9P4UQ65</accession>
<evidence type="ECO:0000256" key="4">
    <source>
        <dbReference type="ARBA" id="ARBA00022927"/>
    </source>
</evidence>
<feature type="region of interest" description="Disordered" evidence="5">
    <location>
        <begin position="816"/>
        <end position="875"/>
    </location>
</feature>
<evidence type="ECO:0000313" key="7">
    <source>
        <dbReference type="EMBL" id="KAF2721171.1"/>
    </source>
</evidence>
<protein>
    <submittedName>
        <fullName evidence="7">Secretory pathway Sec39</fullName>
    </submittedName>
</protein>
<dbReference type="GO" id="GO:0006890">
    <property type="term" value="P:retrograde vesicle-mediated transport, Golgi to endoplasmic reticulum"/>
    <property type="evidence" value="ECO:0007669"/>
    <property type="project" value="InterPro"/>
</dbReference>
<dbReference type="PANTHER" id="PTHR40787">
    <property type="entry name" value="SECRETED PROTEIN"/>
    <property type="match status" value="1"/>
</dbReference>
<evidence type="ECO:0000259" key="6">
    <source>
        <dbReference type="Pfam" id="PF08314"/>
    </source>
</evidence>
<dbReference type="Proteomes" id="UP000799441">
    <property type="component" value="Unassembled WGS sequence"/>
</dbReference>
<feature type="compositionally biased region" description="Basic and acidic residues" evidence="5">
    <location>
        <begin position="856"/>
        <end position="865"/>
    </location>
</feature>
<name>A0A9P4UQ65_9PEZI</name>
<gene>
    <name evidence="7" type="ORF">K431DRAFT_346481</name>
</gene>
<feature type="compositionally biased region" description="Low complexity" evidence="5">
    <location>
        <begin position="915"/>
        <end position="929"/>
    </location>
</feature>
<evidence type="ECO:0000256" key="5">
    <source>
        <dbReference type="SAM" id="MobiDB-lite"/>
    </source>
</evidence>
<evidence type="ECO:0000313" key="8">
    <source>
        <dbReference type="Proteomes" id="UP000799441"/>
    </source>
</evidence>
<dbReference type="GO" id="GO:0005783">
    <property type="term" value="C:endoplasmic reticulum"/>
    <property type="evidence" value="ECO:0007669"/>
    <property type="project" value="UniProtKB-SubCell"/>
</dbReference>
<dbReference type="GO" id="GO:0015031">
    <property type="term" value="P:protein transport"/>
    <property type="evidence" value="ECO:0007669"/>
    <property type="project" value="UniProtKB-KW"/>
</dbReference>
<dbReference type="EMBL" id="MU003792">
    <property type="protein sequence ID" value="KAF2721171.1"/>
    <property type="molecule type" value="Genomic_DNA"/>
</dbReference>
<dbReference type="InterPro" id="IPR013244">
    <property type="entry name" value="Sec39_domain"/>
</dbReference>
<comment type="subcellular location">
    <subcellularLocation>
        <location evidence="1">Endoplasmic reticulum</location>
    </subcellularLocation>
</comment>
<evidence type="ECO:0000256" key="2">
    <source>
        <dbReference type="ARBA" id="ARBA00022448"/>
    </source>
</evidence>
<evidence type="ECO:0000256" key="3">
    <source>
        <dbReference type="ARBA" id="ARBA00022824"/>
    </source>
</evidence>
<keyword evidence="3" id="KW-0256">Endoplasmic reticulum</keyword>
<dbReference type="AlphaFoldDB" id="A0A9P4UQ65"/>